<keyword evidence="4" id="KW-1185">Reference proteome</keyword>
<name>A0AA38INJ8_9CUCU</name>
<protein>
    <recommendedName>
        <fullName evidence="2">TGF-beta propeptide domain-containing protein</fullName>
    </recommendedName>
</protein>
<proteinExistence type="predicted"/>
<gene>
    <name evidence="3" type="ORF">Zmor_005071</name>
</gene>
<dbReference type="AlphaFoldDB" id="A0AA38INJ8"/>
<dbReference type="Gene3D" id="2.60.120.970">
    <property type="match status" value="1"/>
</dbReference>
<accession>A0AA38INJ8</accession>
<feature type="compositionally biased region" description="Acidic residues" evidence="1">
    <location>
        <begin position="1"/>
        <end position="12"/>
    </location>
</feature>
<comment type="caution">
    <text evidence="3">The sequence shown here is derived from an EMBL/GenBank/DDBJ whole genome shotgun (WGS) entry which is preliminary data.</text>
</comment>
<sequence>MFVEPDSDEGCSDDSMVSDTSSEYDVEIELALNNDYENLDKKPEPDDFVLVKFSATKDISYIRKVIAVHLQSLPTGNEFESTFLRRSDKVKEKFCFPIVKYIVMVAESDNEMILPKPLCVGTKHQQNLFSFEFKLYASSTSISRRSPEILTDATVLSAEMSPLLLILVAVCVDGAPLARSPHNLEAIVEHFLENLYDKLHDKGGQDIYDQMQGDQPPDNNISPDLSRFLSVNFSAPTNMSDYFRATRDRHREVDLDVRAKDNWIQALKENILLQIGRSNMTTSINENNPNAMNLTMIPRFFNSTLLDDDISEKIRSYYPSCDAPSNMDQDTWKNDNVMNLYFNNFHRSADEKGMSIATATLRLYRVPSENTTKVTGGKTPDCDSSSTSEEDKLLRVSIYWYSRSIRKKKVRRRLSDSKVIQENAKWVELSVKPATRDWSNGSNLSLAILVEDQDGNVLKADRLFKGALCMVGASTPKPIPTIIKDAALQSNSLDQRINSLLGRNSTASLSGDTSMLPTIDICTLDFPKNHPRPRIANLRTNACNLKKSHEHAQLLAERDKLERLATLPELLSPRHIRHQRQHLKLNDFDPRSKIVNKRILTKEELQALNITIDR</sequence>
<evidence type="ECO:0000256" key="1">
    <source>
        <dbReference type="SAM" id="MobiDB-lite"/>
    </source>
</evidence>
<evidence type="ECO:0000259" key="2">
    <source>
        <dbReference type="Pfam" id="PF00688"/>
    </source>
</evidence>
<feature type="region of interest" description="Disordered" evidence="1">
    <location>
        <begin position="1"/>
        <end position="22"/>
    </location>
</feature>
<evidence type="ECO:0000313" key="4">
    <source>
        <dbReference type="Proteomes" id="UP001168821"/>
    </source>
</evidence>
<dbReference type="Proteomes" id="UP001168821">
    <property type="component" value="Unassembled WGS sequence"/>
</dbReference>
<dbReference type="EMBL" id="JALNTZ010000002">
    <property type="protein sequence ID" value="KAJ3660632.1"/>
    <property type="molecule type" value="Genomic_DNA"/>
</dbReference>
<reference evidence="3" key="1">
    <citation type="journal article" date="2023" name="G3 (Bethesda)">
        <title>Whole genome assemblies of Zophobas morio and Tenebrio molitor.</title>
        <authorList>
            <person name="Kaur S."/>
            <person name="Stinson S.A."/>
            <person name="diCenzo G.C."/>
        </authorList>
    </citation>
    <scope>NUCLEOTIDE SEQUENCE</scope>
    <source>
        <strain evidence="3">QUZm001</strain>
    </source>
</reference>
<feature type="domain" description="TGF-beta propeptide" evidence="2">
    <location>
        <begin position="234"/>
        <end position="455"/>
    </location>
</feature>
<organism evidence="3 4">
    <name type="scientific">Zophobas morio</name>
    <dbReference type="NCBI Taxonomy" id="2755281"/>
    <lineage>
        <taxon>Eukaryota</taxon>
        <taxon>Metazoa</taxon>
        <taxon>Ecdysozoa</taxon>
        <taxon>Arthropoda</taxon>
        <taxon>Hexapoda</taxon>
        <taxon>Insecta</taxon>
        <taxon>Pterygota</taxon>
        <taxon>Neoptera</taxon>
        <taxon>Endopterygota</taxon>
        <taxon>Coleoptera</taxon>
        <taxon>Polyphaga</taxon>
        <taxon>Cucujiformia</taxon>
        <taxon>Tenebrionidae</taxon>
        <taxon>Zophobas</taxon>
    </lineage>
</organism>
<dbReference type="InterPro" id="IPR001111">
    <property type="entry name" value="TGF-b_propeptide"/>
</dbReference>
<evidence type="ECO:0000313" key="3">
    <source>
        <dbReference type="EMBL" id="KAJ3660632.1"/>
    </source>
</evidence>
<dbReference type="Pfam" id="PF00688">
    <property type="entry name" value="TGFb_propeptide"/>
    <property type="match status" value="1"/>
</dbReference>